<reference evidence="2 3" key="1">
    <citation type="journal article" date="2016" name="Nat. Commun.">
        <title>Thousands of microbial genomes shed light on interconnected biogeochemical processes in an aquifer system.</title>
        <authorList>
            <person name="Anantharaman K."/>
            <person name="Brown C.T."/>
            <person name="Hug L.A."/>
            <person name="Sharon I."/>
            <person name="Castelle C.J."/>
            <person name="Probst A.J."/>
            <person name="Thomas B.C."/>
            <person name="Singh A."/>
            <person name="Wilkins M.J."/>
            <person name="Karaoz U."/>
            <person name="Brodie E.L."/>
            <person name="Williams K.H."/>
            <person name="Hubbard S.S."/>
            <person name="Banfield J.F."/>
        </authorList>
    </citation>
    <scope>NUCLEOTIDE SEQUENCE [LARGE SCALE GENOMIC DNA]</scope>
</reference>
<organism evidence="2 3">
    <name type="scientific">Candidatus Blackburnbacteria bacterium RIFCSPHIGHO2_12_FULL_41_13b</name>
    <dbReference type="NCBI Taxonomy" id="1797517"/>
    <lineage>
        <taxon>Bacteria</taxon>
        <taxon>Candidatus Blackburniibacteriota</taxon>
    </lineage>
</organism>
<name>A0A1G1V7V2_9BACT</name>
<accession>A0A1G1V7V2</accession>
<dbReference type="Proteomes" id="UP000178272">
    <property type="component" value="Unassembled WGS sequence"/>
</dbReference>
<protein>
    <submittedName>
        <fullName evidence="2">Uncharacterized protein</fullName>
    </submittedName>
</protein>
<dbReference type="EMBL" id="MHCA01000036">
    <property type="protein sequence ID" value="OGY11495.1"/>
    <property type="molecule type" value="Genomic_DNA"/>
</dbReference>
<evidence type="ECO:0000313" key="3">
    <source>
        <dbReference type="Proteomes" id="UP000178272"/>
    </source>
</evidence>
<evidence type="ECO:0000313" key="2">
    <source>
        <dbReference type="EMBL" id="OGY11495.1"/>
    </source>
</evidence>
<feature type="transmembrane region" description="Helical" evidence="1">
    <location>
        <begin position="20"/>
        <end position="38"/>
    </location>
</feature>
<evidence type="ECO:0000256" key="1">
    <source>
        <dbReference type="SAM" id="Phobius"/>
    </source>
</evidence>
<gene>
    <name evidence="2" type="ORF">A3F61_00120</name>
</gene>
<keyword evidence="1" id="KW-0812">Transmembrane</keyword>
<proteinExistence type="predicted"/>
<comment type="caution">
    <text evidence="2">The sequence shown here is derived from an EMBL/GenBank/DDBJ whole genome shotgun (WGS) entry which is preliminary data.</text>
</comment>
<dbReference type="AlphaFoldDB" id="A0A1G1V7V2"/>
<sequence>MYGKQDIPKRVPFKDPRTALFYSQALLSSTFVNFYWSGLQAQLVRYRLDRAQVRTIRQGYSLLIQTNKQIACL</sequence>
<keyword evidence="1" id="KW-1133">Transmembrane helix</keyword>
<keyword evidence="1" id="KW-0472">Membrane</keyword>